<dbReference type="AlphaFoldDB" id="A0A2H3K291"/>
<keyword evidence="3" id="KW-1185">Reference proteome</keyword>
<gene>
    <name evidence="2" type="ORF">WOLCODRAFT_165018</name>
</gene>
<name>A0A2H3K291_WOLCO</name>
<proteinExistence type="predicted"/>
<evidence type="ECO:0000313" key="3">
    <source>
        <dbReference type="Proteomes" id="UP000218811"/>
    </source>
</evidence>
<dbReference type="Proteomes" id="UP000218811">
    <property type="component" value="Unassembled WGS sequence"/>
</dbReference>
<protein>
    <submittedName>
        <fullName evidence="2">Uncharacterized protein</fullName>
    </submittedName>
</protein>
<sequence>MGCSVWYAMEGARFAPSNLLRRRVGTGGETRYGYVRHQNANPADWLTGEGPRRRQRRVVPSSRRQPAIERCGITSISQKLAYQGIREIKMKFYAWTTDNMIRAIDNFFGE</sequence>
<reference evidence="2 3" key="1">
    <citation type="journal article" date="2012" name="Science">
        <title>The Paleozoic origin of enzymatic lignin decomposition reconstructed from 31 fungal genomes.</title>
        <authorList>
            <person name="Floudas D."/>
            <person name="Binder M."/>
            <person name="Riley R."/>
            <person name="Barry K."/>
            <person name="Blanchette R.A."/>
            <person name="Henrissat B."/>
            <person name="Martinez A.T."/>
            <person name="Otillar R."/>
            <person name="Spatafora J.W."/>
            <person name="Yadav J.S."/>
            <person name="Aerts A."/>
            <person name="Benoit I."/>
            <person name="Boyd A."/>
            <person name="Carlson A."/>
            <person name="Copeland A."/>
            <person name="Coutinho P.M."/>
            <person name="de Vries R.P."/>
            <person name="Ferreira P."/>
            <person name="Findley K."/>
            <person name="Foster B."/>
            <person name="Gaskell J."/>
            <person name="Glotzer D."/>
            <person name="Gorecki P."/>
            <person name="Heitman J."/>
            <person name="Hesse C."/>
            <person name="Hori C."/>
            <person name="Igarashi K."/>
            <person name="Jurgens J.A."/>
            <person name="Kallen N."/>
            <person name="Kersten P."/>
            <person name="Kohler A."/>
            <person name="Kuees U."/>
            <person name="Kumar T.K.A."/>
            <person name="Kuo A."/>
            <person name="LaButti K."/>
            <person name="Larrondo L.F."/>
            <person name="Lindquist E."/>
            <person name="Ling A."/>
            <person name="Lombard V."/>
            <person name="Lucas S."/>
            <person name="Lundell T."/>
            <person name="Martin R."/>
            <person name="McLaughlin D.J."/>
            <person name="Morgenstern I."/>
            <person name="Morin E."/>
            <person name="Murat C."/>
            <person name="Nagy L.G."/>
            <person name="Nolan M."/>
            <person name="Ohm R.A."/>
            <person name="Patyshakuliyeva A."/>
            <person name="Rokas A."/>
            <person name="Ruiz-Duenas F.J."/>
            <person name="Sabat G."/>
            <person name="Salamov A."/>
            <person name="Samejima M."/>
            <person name="Schmutz J."/>
            <person name="Slot J.C."/>
            <person name="St John F."/>
            <person name="Stenlid J."/>
            <person name="Sun H."/>
            <person name="Sun S."/>
            <person name="Syed K."/>
            <person name="Tsang A."/>
            <person name="Wiebenga A."/>
            <person name="Young D."/>
            <person name="Pisabarro A."/>
            <person name="Eastwood D.C."/>
            <person name="Martin F."/>
            <person name="Cullen D."/>
            <person name="Grigoriev I.V."/>
            <person name="Hibbett D.S."/>
        </authorList>
    </citation>
    <scope>NUCLEOTIDE SEQUENCE [LARGE SCALE GENOMIC DNA]</scope>
    <source>
        <strain evidence="2 3">MD-104</strain>
    </source>
</reference>
<accession>A0A2H3K291</accession>
<feature type="region of interest" description="Disordered" evidence="1">
    <location>
        <begin position="43"/>
        <end position="64"/>
    </location>
</feature>
<dbReference type="EMBL" id="KB468157">
    <property type="protein sequence ID" value="PCH44258.1"/>
    <property type="molecule type" value="Genomic_DNA"/>
</dbReference>
<evidence type="ECO:0000256" key="1">
    <source>
        <dbReference type="SAM" id="MobiDB-lite"/>
    </source>
</evidence>
<organism evidence="2 3">
    <name type="scientific">Wolfiporia cocos (strain MD-104)</name>
    <name type="common">Brown rot fungus</name>
    <dbReference type="NCBI Taxonomy" id="742152"/>
    <lineage>
        <taxon>Eukaryota</taxon>
        <taxon>Fungi</taxon>
        <taxon>Dikarya</taxon>
        <taxon>Basidiomycota</taxon>
        <taxon>Agaricomycotina</taxon>
        <taxon>Agaricomycetes</taxon>
        <taxon>Polyporales</taxon>
        <taxon>Phaeolaceae</taxon>
        <taxon>Wolfiporia</taxon>
    </lineage>
</organism>
<evidence type="ECO:0000313" key="2">
    <source>
        <dbReference type="EMBL" id="PCH44258.1"/>
    </source>
</evidence>